<reference evidence="8 9" key="1">
    <citation type="journal article" date="2018" name="BMC Genomics">
        <title>Genomic evidence for intraspecific hybridization in a clonal and extremely halotolerant yeast.</title>
        <authorList>
            <person name="Gostincar C."/>
            <person name="Stajich J.E."/>
            <person name="Zupancic J."/>
            <person name="Zalar P."/>
            <person name="Gunde-Cimerman N."/>
        </authorList>
    </citation>
    <scope>NUCLEOTIDE SEQUENCE [LARGE SCALE GENOMIC DNA]</scope>
    <source>
        <strain evidence="8 9">EXF-171</strain>
    </source>
</reference>
<dbReference type="GO" id="GO:0022857">
    <property type="term" value="F:transmembrane transporter activity"/>
    <property type="evidence" value="ECO:0007669"/>
    <property type="project" value="InterPro"/>
</dbReference>
<feature type="domain" description="Major facilitator superfamily (MFS) profile" evidence="7">
    <location>
        <begin position="47"/>
        <end position="511"/>
    </location>
</feature>
<feature type="transmembrane region" description="Helical" evidence="6">
    <location>
        <begin position="403"/>
        <end position="423"/>
    </location>
</feature>
<dbReference type="InterPro" id="IPR036259">
    <property type="entry name" value="MFS_trans_sf"/>
</dbReference>
<dbReference type="Pfam" id="PF07690">
    <property type="entry name" value="MFS_1"/>
    <property type="match status" value="1"/>
</dbReference>
<feature type="transmembrane region" description="Helical" evidence="6">
    <location>
        <begin position="208"/>
        <end position="226"/>
    </location>
</feature>
<gene>
    <name evidence="8" type="ORF">D0862_05610</name>
</gene>
<keyword evidence="2 6" id="KW-0812">Transmembrane</keyword>
<evidence type="ECO:0000256" key="3">
    <source>
        <dbReference type="ARBA" id="ARBA00022989"/>
    </source>
</evidence>
<dbReference type="Gene3D" id="1.20.1250.20">
    <property type="entry name" value="MFS general substrate transporter like domains"/>
    <property type="match status" value="1"/>
</dbReference>
<feature type="transmembrane region" description="Helical" evidence="6">
    <location>
        <begin position="488"/>
        <end position="508"/>
    </location>
</feature>
<dbReference type="AlphaFoldDB" id="A0A3M7GQW1"/>
<dbReference type="InterPro" id="IPR011701">
    <property type="entry name" value="MFS"/>
</dbReference>
<feature type="transmembrane region" description="Helical" evidence="6">
    <location>
        <begin position="246"/>
        <end position="265"/>
    </location>
</feature>
<feature type="transmembrane region" description="Helical" evidence="6">
    <location>
        <begin position="444"/>
        <end position="468"/>
    </location>
</feature>
<evidence type="ECO:0000256" key="5">
    <source>
        <dbReference type="SAM" id="MobiDB-lite"/>
    </source>
</evidence>
<evidence type="ECO:0000256" key="1">
    <source>
        <dbReference type="ARBA" id="ARBA00004141"/>
    </source>
</evidence>
<dbReference type="GO" id="GO:0016020">
    <property type="term" value="C:membrane"/>
    <property type="evidence" value="ECO:0007669"/>
    <property type="project" value="UniProtKB-SubCell"/>
</dbReference>
<evidence type="ECO:0000259" key="7">
    <source>
        <dbReference type="PROSITE" id="PS50850"/>
    </source>
</evidence>
<dbReference type="EMBL" id="QWIQ01000150">
    <property type="protein sequence ID" value="RMZ03531.1"/>
    <property type="molecule type" value="Genomic_DNA"/>
</dbReference>
<keyword evidence="3 6" id="KW-1133">Transmembrane helix</keyword>
<dbReference type="Proteomes" id="UP000281468">
    <property type="component" value="Unassembled WGS sequence"/>
</dbReference>
<sequence>MAYMQHQNEPKALTSASGGDEEVGMDPIEPVQTNNVRPECFGSTFQEVLFVLTATMAIAMGVLVVGSVTVTSSFIGRDLDMTTAQITWITAANSLTNGAFLLFFGKIADLFGRKMLFVGSIFLFAVFCLAAGFSQTPMQIDVINGLIGLTGASAVPPAVGILGVVYEKPSKRKNYAFACFSAGNPMGFVCGTIAGGIATTLLGWRASYWFFAIVGLAFFFIGLWTIPKDTTVKEPLNRDTFFKFDVIAMICVIYGVGMFSAALSLGESAPQGWKTGYVLALLIVGLVLLVAFVVWDCYYKFPLVPMDIWKDRNFSVCMAILVLGFMAFTPGSFFIALYFQDVWNQSAIMVAVRLLPMAIAGILVNFVAGLVLHRVSNKLLMLIGTSGYAAAFILLSVQRHDTSYWALCFPAFILLVVGADLEFNVANMYVMSSMPPSQQSIAGGIFQTVAKLSMTIGFGIATAVFSAVEKIPSLAGFWDPVTQPYTAVMWLAAACSLLSVCLVPLLTLGTQGGKDGKAGIQRAPAESTISSRQNDGGEKRQAEAMATQTLPPPVLER</sequence>
<dbReference type="PROSITE" id="PS50850">
    <property type="entry name" value="MFS"/>
    <property type="match status" value="1"/>
</dbReference>
<feature type="region of interest" description="Disordered" evidence="5">
    <location>
        <begin position="1"/>
        <end position="24"/>
    </location>
</feature>
<dbReference type="SUPFAM" id="SSF103473">
    <property type="entry name" value="MFS general substrate transporter"/>
    <property type="match status" value="2"/>
</dbReference>
<accession>A0A3M7GQW1</accession>
<comment type="caution">
    <text evidence="8">The sequence shown here is derived from an EMBL/GenBank/DDBJ whole genome shotgun (WGS) entry which is preliminary data.</text>
</comment>
<feature type="transmembrane region" description="Helical" evidence="6">
    <location>
        <begin position="351"/>
        <end position="372"/>
    </location>
</feature>
<evidence type="ECO:0000313" key="9">
    <source>
        <dbReference type="Proteomes" id="UP000281468"/>
    </source>
</evidence>
<feature type="transmembrane region" description="Helical" evidence="6">
    <location>
        <begin position="146"/>
        <end position="165"/>
    </location>
</feature>
<dbReference type="PANTHER" id="PTHR42718:SF23">
    <property type="entry name" value="MAJOR FACILITATOR SUPERFAMILY (MFS) PROFILE DOMAIN-CONTAINING PROTEIN"/>
    <property type="match status" value="1"/>
</dbReference>
<dbReference type="InterPro" id="IPR020846">
    <property type="entry name" value="MFS_dom"/>
</dbReference>
<keyword evidence="4 6" id="KW-0472">Membrane</keyword>
<evidence type="ECO:0000256" key="6">
    <source>
        <dbReference type="SAM" id="Phobius"/>
    </source>
</evidence>
<dbReference type="Gene3D" id="1.20.1720.10">
    <property type="entry name" value="Multidrug resistance protein D"/>
    <property type="match status" value="1"/>
</dbReference>
<dbReference type="PANTHER" id="PTHR42718">
    <property type="entry name" value="MAJOR FACILITATOR SUPERFAMILY MULTIDRUG TRANSPORTER MFSC"/>
    <property type="match status" value="1"/>
</dbReference>
<evidence type="ECO:0000256" key="2">
    <source>
        <dbReference type="ARBA" id="ARBA00022692"/>
    </source>
</evidence>
<evidence type="ECO:0000256" key="4">
    <source>
        <dbReference type="ARBA" id="ARBA00023136"/>
    </source>
</evidence>
<organism evidence="8 9">
    <name type="scientific">Hortaea werneckii</name>
    <name type="common">Black yeast</name>
    <name type="synonym">Cladosporium werneckii</name>
    <dbReference type="NCBI Taxonomy" id="91943"/>
    <lineage>
        <taxon>Eukaryota</taxon>
        <taxon>Fungi</taxon>
        <taxon>Dikarya</taxon>
        <taxon>Ascomycota</taxon>
        <taxon>Pezizomycotina</taxon>
        <taxon>Dothideomycetes</taxon>
        <taxon>Dothideomycetidae</taxon>
        <taxon>Mycosphaerellales</taxon>
        <taxon>Teratosphaeriaceae</taxon>
        <taxon>Hortaea</taxon>
    </lineage>
</organism>
<feature type="transmembrane region" description="Helical" evidence="6">
    <location>
        <begin position="116"/>
        <end position="134"/>
    </location>
</feature>
<name>A0A3M7GQW1_HORWE</name>
<proteinExistence type="predicted"/>
<feature type="transmembrane region" description="Helical" evidence="6">
    <location>
        <begin position="86"/>
        <end position="104"/>
    </location>
</feature>
<feature type="region of interest" description="Disordered" evidence="5">
    <location>
        <begin position="513"/>
        <end position="557"/>
    </location>
</feature>
<comment type="subcellular location">
    <subcellularLocation>
        <location evidence="1">Membrane</location>
        <topology evidence="1">Multi-pass membrane protein</topology>
    </subcellularLocation>
</comment>
<feature type="transmembrane region" description="Helical" evidence="6">
    <location>
        <begin position="48"/>
        <end position="74"/>
    </location>
</feature>
<evidence type="ECO:0000313" key="8">
    <source>
        <dbReference type="EMBL" id="RMZ03531.1"/>
    </source>
</evidence>
<feature type="transmembrane region" description="Helical" evidence="6">
    <location>
        <begin position="316"/>
        <end position="339"/>
    </location>
</feature>
<feature type="transmembrane region" description="Helical" evidence="6">
    <location>
        <begin position="277"/>
        <end position="295"/>
    </location>
</feature>
<feature type="transmembrane region" description="Helical" evidence="6">
    <location>
        <begin position="379"/>
        <end position="397"/>
    </location>
</feature>
<feature type="transmembrane region" description="Helical" evidence="6">
    <location>
        <begin position="177"/>
        <end position="202"/>
    </location>
</feature>
<protein>
    <recommendedName>
        <fullName evidence="7">Major facilitator superfamily (MFS) profile domain-containing protein</fullName>
    </recommendedName>
</protein>